<dbReference type="HOGENOM" id="CLU_444121_0_0_1"/>
<dbReference type="OrthoDB" id="3193283at2759"/>
<protein>
    <recommendedName>
        <fullName evidence="1">F-box domain-containing protein</fullName>
    </recommendedName>
</protein>
<sequence>MSYAMDDHRRWLSQKTTLELVNILRAKLMMAKSDGTISPRMDAVVHERILSTLTVLMDRPNAGVLINRKLPTEIFVEIFNSIRLEPCKRGTPGTSVWDPVIVHLDRLIRLSHVCRDWRNIIFNTGTLWDRIVDPRRHWKRAELAIRRAPCGTPLILSARNELSHLMRPLLNGERPIRELRYEGLTREIAENHFQTRMPSLESLSLTGRLDGNSSRRRSHLTWRRDHAVDPGIFSTHTPNLRFLALDSLPWIPMLQTTALTHLYLADCYGSHLLTRTLSLLSASPNLTDLVLVDGKDILLESLRDAHPRPIVMRKLRRLVCKCMSSSGVKLFLSHVQLSLETSLRLSEVRPLRRDVLDELSTLPSTSTINKLLITGIGTRFRVVGEGESAGIAIDHFVAENEDWGTALPRLLPMGQLRELHIVLRDSPALFASTPTALFDFLARAPALERLYLDTYALASVLDGLECYGRGSAPQKLACPNVALHVPVPCHSAPSNMHLIQLFATRQTKLGIRHLIAEHCPGCRGQPYRPLFPKDVQVNFASVKCVPKPRGAEHEWRMLRTNWPACEDLTYRGICPGGEDMYRLAFCHVAQ</sequence>
<dbReference type="SUPFAM" id="SSF52047">
    <property type="entry name" value="RNI-like"/>
    <property type="match status" value="1"/>
</dbReference>
<dbReference type="AlphaFoldDB" id="S8EUU0"/>
<proteinExistence type="predicted"/>
<dbReference type="InParanoid" id="S8EUU0"/>
<organism evidence="2 3">
    <name type="scientific">Fomitopsis schrenkii</name>
    <name type="common">Brown rot fungus</name>
    <dbReference type="NCBI Taxonomy" id="2126942"/>
    <lineage>
        <taxon>Eukaryota</taxon>
        <taxon>Fungi</taxon>
        <taxon>Dikarya</taxon>
        <taxon>Basidiomycota</taxon>
        <taxon>Agaricomycotina</taxon>
        <taxon>Agaricomycetes</taxon>
        <taxon>Polyporales</taxon>
        <taxon>Fomitopsis</taxon>
    </lineage>
</organism>
<keyword evidence="3" id="KW-1185">Reference proteome</keyword>
<evidence type="ECO:0000259" key="1">
    <source>
        <dbReference type="Pfam" id="PF12937"/>
    </source>
</evidence>
<dbReference type="Pfam" id="PF12937">
    <property type="entry name" value="F-box-like"/>
    <property type="match status" value="1"/>
</dbReference>
<feature type="domain" description="F-box" evidence="1">
    <location>
        <begin position="69"/>
        <end position="131"/>
    </location>
</feature>
<dbReference type="Gene3D" id="1.20.1280.50">
    <property type="match status" value="1"/>
</dbReference>
<gene>
    <name evidence="2" type="ORF">FOMPIDRAFT_1055972</name>
</gene>
<reference evidence="2 3" key="1">
    <citation type="journal article" date="2012" name="Science">
        <title>The Paleozoic origin of enzymatic lignin decomposition reconstructed from 31 fungal genomes.</title>
        <authorList>
            <person name="Floudas D."/>
            <person name="Binder M."/>
            <person name="Riley R."/>
            <person name="Barry K."/>
            <person name="Blanchette R.A."/>
            <person name="Henrissat B."/>
            <person name="Martinez A.T."/>
            <person name="Otillar R."/>
            <person name="Spatafora J.W."/>
            <person name="Yadav J.S."/>
            <person name="Aerts A."/>
            <person name="Benoit I."/>
            <person name="Boyd A."/>
            <person name="Carlson A."/>
            <person name="Copeland A."/>
            <person name="Coutinho P.M."/>
            <person name="de Vries R.P."/>
            <person name="Ferreira P."/>
            <person name="Findley K."/>
            <person name="Foster B."/>
            <person name="Gaskell J."/>
            <person name="Glotzer D."/>
            <person name="Gorecki P."/>
            <person name="Heitman J."/>
            <person name="Hesse C."/>
            <person name="Hori C."/>
            <person name="Igarashi K."/>
            <person name="Jurgens J.A."/>
            <person name="Kallen N."/>
            <person name="Kersten P."/>
            <person name="Kohler A."/>
            <person name="Kuees U."/>
            <person name="Kumar T.K.A."/>
            <person name="Kuo A."/>
            <person name="LaButti K."/>
            <person name="Larrondo L.F."/>
            <person name="Lindquist E."/>
            <person name="Ling A."/>
            <person name="Lombard V."/>
            <person name="Lucas S."/>
            <person name="Lundell T."/>
            <person name="Martin R."/>
            <person name="McLaughlin D.J."/>
            <person name="Morgenstern I."/>
            <person name="Morin E."/>
            <person name="Murat C."/>
            <person name="Nagy L.G."/>
            <person name="Nolan M."/>
            <person name="Ohm R.A."/>
            <person name="Patyshakuliyeva A."/>
            <person name="Rokas A."/>
            <person name="Ruiz-Duenas F.J."/>
            <person name="Sabat G."/>
            <person name="Salamov A."/>
            <person name="Samejima M."/>
            <person name="Schmutz J."/>
            <person name="Slot J.C."/>
            <person name="St John F."/>
            <person name="Stenlid J."/>
            <person name="Sun H."/>
            <person name="Sun S."/>
            <person name="Syed K."/>
            <person name="Tsang A."/>
            <person name="Wiebenga A."/>
            <person name="Young D."/>
            <person name="Pisabarro A."/>
            <person name="Eastwood D.C."/>
            <person name="Martin F."/>
            <person name="Cullen D."/>
            <person name="Grigoriev I.V."/>
            <person name="Hibbett D.S."/>
        </authorList>
    </citation>
    <scope>NUCLEOTIDE SEQUENCE</scope>
    <source>
        <strain evidence="3">FP-58527</strain>
    </source>
</reference>
<evidence type="ECO:0000313" key="3">
    <source>
        <dbReference type="Proteomes" id="UP000015241"/>
    </source>
</evidence>
<dbReference type="Proteomes" id="UP000015241">
    <property type="component" value="Unassembled WGS sequence"/>
</dbReference>
<dbReference type="InterPro" id="IPR001810">
    <property type="entry name" value="F-box_dom"/>
</dbReference>
<dbReference type="EMBL" id="KE504276">
    <property type="protein sequence ID" value="EPS93435.1"/>
    <property type="molecule type" value="Genomic_DNA"/>
</dbReference>
<evidence type="ECO:0000313" key="2">
    <source>
        <dbReference type="EMBL" id="EPS93435.1"/>
    </source>
</evidence>
<name>S8EUU0_FOMSC</name>
<accession>S8EUU0</accession>